<dbReference type="PANTHER" id="PTHR35848">
    <property type="entry name" value="OXALATE-BINDING PROTEIN"/>
    <property type="match status" value="1"/>
</dbReference>
<dbReference type="InterPro" id="IPR051610">
    <property type="entry name" value="GPI/OXD"/>
</dbReference>
<feature type="domain" description="Cupin type-2" evidence="2">
    <location>
        <begin position="47"/>
        <end position="114"/>
    </location>
</feature>
<dbReference type="Proteomes" id="UP001230426">
    <property type="component" value="Unassembled WGS sequence"/>
</dbReference>
<dbReference type="InterPro" id="IPR011051">
    <property type="entry name" value="RmlC_Cupin_sf"/>
</dbReference>
<keyword evidence="4" id="KW-1185">Reference proteome</keyword>
<reference evidence="3 4" key="1">
    <citation type="submission" date="2023-07" db="EMBL/GenBank/DDBJ databases">
        <title>Sequencing the genomes of 1000 actinobacteria strains.</title>
        <authorList>
            <person name="Klenk H.-P."/>
        </authorList>
    </citation>
    <scope>NUCLEOTIDE SEQUENCE [LARGE SCALE GENOMIC DNA]</scope>
    <source>
        <strain evidence="3 4">DSM 44109</strain>
    </source>
</reference>
<dbReference type="Gene3D" id="2.60.120.10">
    <property type="entry name" value="Jelly Rolls"/>
    <property type="match status" value="1"/>
</dbReference>
<evidence type="ECO:0000256" key="1">
    <source>
        <dbReference type="ARBA" id="ARBA00022723"/>
    </source>
</evidence>
<dbReference type="PANTHER" id="PTHR35848:SF6">
    <property type="entry name" value="CUPIN TYPE-2 DOMAIN-CONTAINING PROTEIN"/>
    <property type="match status" value="1"/>
</dbReference>
<keyword evidence="1" id="KW-0479">Metal-binding</keyword>
<comment type="caution">
    <text evidence="3">The sequence shown here is derived from an EMBL/GenBank/DDBJ whole genome shotgun (WGS) entry which is preliminary data.</text>
</comment>
<dbReference type="RefSeq" id="WP_306861019.1">
    <property type="nucleotide sequence ID" value="NZ_JAUSRB010000002.1"/>
</dbReference>
<evidence type="ECO:0000313" key="4">
    <source>
        <dbReference type="Proteomes" id="UP001230426"/>
    </source>
</evidence>
<accession>A0ABT9R3J0</accession>
<evidence type="ECO:0000313" key="3">
    <source>
        <dbReference type="EMBL" id="MDP9863801.1"/>
    </source>
</evidence>
<organism evidence="3 4">
    <name type="scientific">Streptosporangium brasiliense</name>
    <dbReference type="NCBI Taxonomy" id="47480"/>
    <lineage>
        <taxon>Bacteria</taxon>
        <taxon>Bacillati</taxon>
        <taxon>Actinomycetota</taxon>
        <taxon>Actinomycetes</taxon>
        <taxon>Streptosporangiales</taxon>
        <taxon>Streptosporangiaceae</taxon>
        <taxon>Streptosporangium</taxon>
    </lineage>
</organism>
<dbReference type="Pfam" id="PF07883">
    <property type="entry name" value="Cupin_2"/>
    <property type="match status" value="1"/>
</dbReference>
<sequence length="152" mass="16760">MTVIDRLDYVPFPEDPHNHKPGSRHSLVLDPVRADGRYVKDLVLNFEHLAAEEIIPVHVHTNEEVLIIDEGEAEAFYDGEWVPVGPGAVILVPPGVPHGFRNRSGSRVRLHAVFAGRVVGTRLLERSPAPGTEDDPLPPPYIIDFRELVGGA</sequence>
<proteinExistence type="predicted"/>
<dbReference type="InterPro" id="IPR013096">
    <property type="entry name" value="Cupin_2"/>
</dbReference>
<name>A0ABT9R3J0_9ACTN</name>
<dbReference type="InterPro" id="IPR014710">
    <property type="entry name" value="RmlC-like_jellyroll"/>
</dbReference>
<dbReference type="SUPFAM" id="SSF51182">
    <property type="entry name" value="RmlC-like cupins"/>
    <property type="match status" value="1"/>
</dbReference>
<gene>
    <name evidence="3" type="ORF">J2S55_003067</name>
</gene>
<dbReference type="EMBL" id="JAUSRB010000002">
    <property type="protein sequence ID" value="MDP9863801.1"/>
    <property type="molecule type" value="Genomic_DNA"/>
</dbReference>
<evidence type="ECO:0000259" key="2">
    <source>
        <dbReference type="Pfam" id="PF07883"/>
    </source>
</evidence>
<protein>
    <submittedName>
        <fullName evidence="3">Mannose-6-phosphate isomerase-like protein (Cupin superfamily)</fullName>
    </submittedName>
</protein>